<evidence type="ECO:0000313" key="9">
    <source>
        <dbReference type="RefSeq" id="XP_022090951.1"/>
    </source>
</evidence>
<dbReference type="Pfam" id="PF00023">
    <property type="entry name" value="Ank"/>
    <property type="match status" value="2"/>
</dbReference>
<dbReference type="Gene3D" id="3.30.1370.10">
    <property type="entry name" value="K Homology domain, type 1"/>
    <property type="match status" value="1"/>
</dbReference>
<keyword evidence="5" id="KW-0694">RNA-binding</keyword>
<feature type="compositionally biased region" description="Basic and acidic residues" evidence="6">
    <location>
        <begin position="1672"/>
        <end position="1693"/>
    </location>
</feature>
<accession>A0A8B7YH29</accession>
<feature type="domain" description="K Homology" evidence="7">
    <location>
        <begin position="1763"/>
        <end position="1832"/>
    </location>
</feature>
<organism evidence="8 9">
    <name type="scientific">Acanthaster planci</name>
    <name type="common">Crown-of-thorns starfish</name>
    <dbReference type="NCBI Taxonomy" id="133434"/>
    <lineage>
        <taxon>Eukaryota</taxon>
        <taxon>Metazoa</taxon>
        <taxon>Echinodermata</taxon>
        <taxon>Eleutherozoa</taxon>
        <taxon>Asterozoa</taxon>
        <taxon>Asteroidea</taxon>
        <taxon>Valvatacea</taxon>
        <taxon>Valvatida</taxon>
        <taxon>Acanthasteridae</taxon>
        <taxon>Acanthaster</taxon>
    </lineage>
</organism>
<feature type="repeat" description="ANK" evidence="4">
    <location>
        <begin position="471"/>
        <end position="503"/>
    </location>
</feature>
<dbReference type="InterPro" id="IPR036612">
    <property type="entry name" value="KH_dom_type_1_sf"/>
</dbReference>
<dbReference type="GO" id="GO:0003723">
    <property type="term" value="F:RNA binding"/>
    <property type="evidence" value="ECO:0007669"/>
    <property type="project" value="UniProtKB-UniRule"/>
</dbReference>
<dbReference type="InterPro" id="IPR051631">
    <property type="entry name" value="Ankyrin-KH/SAM_domain"/>
</dbReference>
<reference evidence="9" key="1">
    <citation type="submission" date="2025-08" db="UniProtKB">
        <authorList>
            <consortium name="RefSeq"/>
        </authorList>
    </citation>
    <scope>IDENTIFICATION</scope>
</reference>
<dbReference type="PROSITE" id="PS50088">
    <property type="entry name" value="ANK_REPEAT"/>
    <property type="match status" value="22"/>
</dbReference>
<dbReference type="SMART" id="SM00322">
    <property type="entry name" value="KH"/>
    <property type="match status" value="1"/>
</dbReference>
<evidence type="ECO:0000313" key="8">
    <source>
        <dbReference type="Proteomes" id="UP000694845"/>
    </source>
</evidence>
<feature type="repeat" description="ANK" evidence="4">
    <location>
        <begin position="1294"/>
        <end position="1326"/>
    </location>
</feature>
<dbReference type="GO" id="GO:0005737">
    <property type="term" value="C:cytoplasm"/>
    <property type="evidence" value="ECO:0007669"/>
    <property type="project" value="TreeGrafter"/>
</dbReference>
<feature type="repeat" description="ANK" evidence="4">
    <location>
        <begin position="1092"/>
        <end position="1124"/>
    </location>
</feature>
<dbReference type="RefSeq" id="XP_022090951.1">
    <property type="nucleotide sequence ID" value="XM_022235259.1"/>
</dbReference>
<evidence type="ECO:0000256" key="3">
    <source>
        <dbReference type="ARBA" id="ARBA00023054"/>
    </source>
</evidence>
<feature type="repeat" description="ANK" evidence="4">
    <location>
        <begin position="1261"/>
        <end position="1293"/>
    </location>
</feature>
<feature type="compositionally biased region" description="Basic and acidic residues" evidence="6">
    <location>
        <begin position="1475"/>
        <end position="1484"/>
    </location>
</feature>
<feature type="compositionally biased region" description="Polar residues" evidence="6">
    <location>
        <begin position="857"/>
        <end position="870"/>
    </location>
</feature>
<name>A0A8B7YH29_ACAPL</name>
<dbReference type="InterPro" id="IPR036770">
    <property type="entry name" value="Ankyrin_rpt-contain_sf"/>
</dbReference>
<dbReference type="FunFam" id="1.25.40.20:FF:000041">
    <property type="entry name" value="ankyrin repeat and KH domain-containing protein 1 isoform X1"/>
    <property type="match status" value="1"/>
</dbReference>
<feature type="compositionally biased region" description="Acidic residues" evidence="6">
    <location>
        <begin position="1508"/>
        <end position="1520"/>
    </location>
</feature>
<feature type="compositionally biased region" description="Polar residues" evidence="6">
    <location>
        <begin position="767"/>
        <end position="776"/>
    </location>
</feature>
<feature type="region of interest" description="Disordered" evidence="6">
    <location>
        <begin position="1972"/>
        <end position="2059"/>
    </location>
</feature>
<dbReference type="Pfam" id="PF00013">
    <property type="entry name" value="KH_1"/>
    <property type="match status" value="1"/>
</dbReference>
<dbReference type="Proteomes" id="UP000694845">
    <property type="component" value="Unplaced"/>
</dbReference>
<dbReference type="InterPro" id="IPR047373">
    <property type="entry name" value="KH-I_MASK"/>
</dbReference>
<dbReference type="GeneID" id="110979436"/>
<feature type="compositionally biased region" description="Low complexity" evidence="6">
    <location>
        <begin position="2113"/>
        <end position="2122"/>
    </location>
</feature>
<feature type="compositionally biased region" description="Basic and acidic residues" evidence="6">
    <location>
        <begin position="1700"/>
        <end position="1714"/>
    </location>
</feature>
<feature type="compositionally biased region" description="Polar residues" evidence="6">
    <location>
        <begin position="2316"/>
        <end position="2327"/>
    </location>
</feature>
<dbReference type="FunFam" id="1.25.40.20:FF:000216">
    <property type="entry name" value="Ankyrin repeat and KH domain-containing 1"/>
    <property type="match status" value="1"/>
</dbReference>
<evidence type="ECO:0000256" key="1">
    <source>
        <dbReference type="ARBA" id="ARBA00022737"/>
    </source>
</evidence>
<feature type="compositionally biased region" description="Polar residues" evidence="6">
    <location>
        <begin position="2024"/>
        <end position="2041"/>
    </location>
</feature>
<feature type="repeat" description="ANK" evidence="4">
    <location>
        <begin position="308"/>
        <end position="340"/>
    </location>
</feature>
<dbReference type="CDD" id="cd22404">
    <property type="entry name" value="KH-I_MASK"/>
    <property type="match status" value="1"/>
</dbReference>
<dbReference type="Gene3D" id="1.25.40.20">
    <property type="entry name" value="Ankyrin repeat-containing domain"/>
    <property type="match status" value="7"/>
</dbReference>
<dbReference type="FunFam" id="1.25.40.20:FF:000012">
    <property type="entry name" value="ankyrin repeat domain-containing protein 17 isoform X1"/>
    <property type="match status" value="1"/>
</dbReference>
<feature type="repeat" description="ANK" evidence="4">
    <location>
        <begin position="241"/>
        <end position="273"/>
    </location>
</feature>
<feature type="repeat" description="ANK" evidence="4">
    <location>
        <begin position="208"/>
        <end position="240"/>
    </location>
</feature>
<feature type="region of interest" description="Disordered" evidence="6">
    <location>
        <begin position="2088"/>
        <end position="2200"/>
    </location>
</feature>
<feature type="region of interest" description="Disordered" evidence="6">
    <location>
        <begin position="2241"/>
        <end position="2342"/>
    </location>
</feature>
<dbReference type="FunFam" id="1.25.40.20:FF:000028">
    <property type="entry name" value="ankyrin repeat domain-containing protein 17 isoform X1"/>
    <property type="match status" value="1"/>
</dbReference>
<dbReference type="FunFam" id="1.25.40.20:FF:000026">
    <property type="entry name" value="ankyrin repeat domain-containing protein 17 isoform X3"/>
    <property type="match status" value="1"/>
</dbReference>
<feature type="repeat" description="ANK" evidence="4">
    <location>
        <begin position="407"/>
        <end position="439"/>
    </location>
</feature>
<dbReference type="GO" id="GO:0045087">
    <property type="term" value="P:innate immune response"/>
    <property type="evidence" value="ECO:0007669"/>
    <property type="project" value="TreeGrafter"/>
</dbReference>
<feature type="repeat" description="ANK" evidence="4">
    <location>
        <begin position="1362"/>
        <end position="1394"/>
    </location>
</feature>
<feature type="repeat" description="ANK" evidence="4">
    <location>
        <begin position="174"/>
        <end position="206"/>
    </location>
</feature>
<feature type="compositionally biased region" description="Basic and acidic residues" evidence="6">
    <location>
        <begin position="895"/>
        <end position="905"/>
    </location>
</feature>
<dbReference type="OMA" id="EVECFAI"/>
<feature type="compositionally biased region" description="Polar residues" evidence="6">
    <location>
        <begin position="2159"/>
        <end position="2182"/>
    </location>
</feature>
<feature type="region of interest" description="Disordered" evidence="6">
    <location>
        <begin position="1006"/>
        <end position="1034"/>
    </location>
</feature>
<feature type="compositionally biased region" description="Low complexity" evidence="6">
    <location>
        <begin position="1047"/>
        <end position="1061"/>
    </location>
</feature>
<feature type="compositionally biased region" description="Polar residues" evidence="6">
    <location>
        <begin position="2252"/>
        <end position="2261"/>
    </location>
</feature>
<keyword evidence="2 4" id="KW-0040">ANK repeat</keyword>
<feature type="repeat" description="ANK" evidence="4">
    <location>
        <begin position="274"/>
        <end position="306"/>
    </location>
</feature>
<feature type="compositionally biased region" description="Low complexity" evidence="6">
    <location>
        <begin position="2043"/>
        <end position="2059"/>
    </location>
</feature>
<feature type="repeat" description="ANK" evidence="4">
    <location>
        <begin position="1125"/>
        <end position="1157"/>
    </location>
</feature>
<feature type="repeat" description="ANK" evidence="4">
    <location>
        <begin position="1159"/>
        <end position="1191"/>
    </location>
</feature>
<feature type="repeat" description="ANK" evidence="4">
    <location>
        <begin position="441"/>
        <end position="473"/>
    </location>
</feature>
<feature type="region of interest" description="Disordered" evidence="6">
    <location>
        <begin position="767"/>
        <end position="791"/>
    </location>
</feature>
<feature type="compositionally biased region" description="Low complexity" evidence="6">
    <location>
        <begin position="1976"/>
        <end position="2020"/>
    </location>
</feature>
<feature type="compositionally biased region" description="Polar residues" evidence="6">
    <location>
        <begin position="141"/>
        <end position="150"/>
    </location>
</feature>
<dbReference type="InterPro" id="IPR004088">
    <property type="entry name" value="KH_dom_type_1"/>
</dbReference>
<feature type="compositionally biased region" description="Low complexity" evidence="6">
    <location>
        <begin position="1574"/>
        <end position="1601"/>
    </location>
</feature>
<feature type="compositionally biased region" description="Polar residues" evidence="6">
    <location>
        <begin position="1022"/>
        <end position="1034"/>
    </location>
</feature>
<dbReference type="KEGG" id="aplc:110979436"/>
<feature type="compositionally biased region" description="Polar residues" evidence="6">
    <location>
        <begin position="2271"/>
        <end position="2281"/>
    </location>
</feature>
<dbReference type="SUPFAM" id="SSF54791">
    <property type="entry name" value="Eukaryotic type KH-domain (KH-domain type I)"/>
    <property type="match status" value="1"/>
</dbReference>
<protein>
    <submittedName>
        <fullName evidence="9">Ankyrin repeat and KH domain-containing protein mask-like isoform X1</fullName>
    </submittedName>
</protein>
<feature type="repeat" description="ANK" evidence="4">
    <location>
        <begin position="1227"/>
        <end position="1259"/>
    </location>
</feature>
<feature type="repeat" description="ANK" evidence="4">
    <location>
        <begin position="1329"/>
        <end position="1361"/>
    </location>
</feature>
<keyword evidence="8" id="KW-1185">Reference proteome</keyword>
<feature type="compositionally biased region" description="Basic residues" evidence="6">
    <location>
        <begin position="1486"/>
        <end position="1501"/>
    </location>
</feature>
<feature type="compositionally biased region" description="Polar residues" evidence="6">
    <location>
        <begin position="1608"/>
        <end position="1622"/>
    </location>
</feature>
<proteinExistence type="predicted"/>
<dbReference type="PANTHER" id="PTHR23206">
    <property type="entry name" value="MASK PROTEIN"/>
    <property type="match status" value="1"/>
</dbReference>
<feature type="region of interest" description="Disordered" evidence="6">
    <location>
        <begin position="692"/>
        <end position="728"/>
    </location>
</feature>
<feature type="compositionally biased region" description="Low complexity" evidence="6">
    <location>
        <begin position="2145"/>
        <end position="2158"/>
    </location>
</feature>
<dbReference type="PROSITE" id="PS50297">
    <property type="entry name" value="ANK_REP_REGION"/>
    <property type="match status" value="19"/>
</dbReference>
<feature type="repeat" description="ANK" evidence="4">
    <location>
        <begin position="504"/>
        <end position="536"/>
    </location>
</feature>
<dbReference type="FunFam" id="1.25.40.20:FF:000589">
    <property type="entry name" value="ankyrin repeat and KH domain-containing protein 1 isoform X2"/>
    <property type="match status" value="1"/>
</dbReference>
<feature type="compositionally biased region" description="Basic and acidic residues" evidence="6">
    <location>
        <begin position="1649"/>
        <end position="1659"/>
    </location>
</feature>
<feature type="compositionally biased region" description="Polar residues" evidence="6">
    <location>
        <begin position="703"/>
        <end position="713"/>
    </location>
</feature>
<dbReference type="PANTHER" id="PTHR23206:SF8">
    <property type="entry name" value="ANKYRIN REPEAT AND KH DOMAIN-CONTAINING 1"/>
    <property type="match status" value="1"/>
</dbReference>
<evidence type="ECO:0000256" key="4">
    <source>
        <dbReference type="PROSITE-ProRule" id="PRU00023"/>
    </source>
</evidence>
<gene>
    <name evidence="9" type="primary">LOC110979436</name>
</gene>
<evidence type="ECO:0000256" key="5">
    <source>
        <dbReference type="PROSITE-ProRule" id="PRU00117"/>
    </source>
</evidence>
<feature type="compositionally biased region" description="Low complexity" evidence="6">
    <location>
        <begin position="2296"/>
        <end position="2315"/>
    </location>
</feature>
<feature type="repeat" description="ANK" evidence="4">
    <location>
        <begin position="537"/>
        <end position="569"/>
    </location>
</feature>
<feature type="region of interest" description="Disordered" evidence="6">
    <location>
        <begin position="844"/>
        <end position="933"/>
    </location>
</feature>
<dbReference type="PRINTS" id="PR01415">
    <property type="entry name" value="ANKYRIN"/>
</dbReference>
<feature type="compositionally biased region" description="Polar residues" evidence="6">
    <location>
        <begin position="906"/>
        <end position="933"/>
    </location>
</feature>
<feature type="repeat" description="ANK" evidence="4">
    <location>
        <begin position="341"/>
        <end position="373"/>
    </location>
</feature>
<evidence type="ECO:0000256" key="2">
    <source>
        <dbReference type="ARBA" id="ARBA00023043"/>
    </source>
</evidence>
<feature type="region of interest" description="Disordered" evidence="6">
    <location>
        <begin position="140"/>
        <end position="159"/>
    </location>
</feature>
<dbReference type="Pfam" id="PF12796">
    <property type="entry name" value="Ank_2"/>
    <property type="match status" value="9"/>
</dbReference>
<feature type="repeat" description="ANK" evidence="4">
    <location>
        <begin position="1192"/>
        <end position="1224"/>
    </location>
</feature>
<dbReference type="InterPro" id="IPR002110">
    <property type="entry name" value="Ankyrin_rpt"/>
</dbReference>
<keyword evidence="3" id="KW-0175">Coiled coil</keyword>
<dbReference type="InterPro" id="IPR004087">
    <property type="entry name" value="KH_dom"/>
</dbReference>
<evidence type="ECO:0000256" key="6">
    <source>
        <dbReference type="SAM" id="MobiDB-lite"/>
    </source>
</evidence>
<feature type="region of interest" description="Disordered" evidence="6">
    <location>
        <begin position="1472"/>
        <end position="1753"/>
    </location>
</feature>
<feature type="repeat" description="ANK" evidence="4">
    <location>
        <begin position="571"/>
        <end position="603"/>
    </location>
</feature>
<feature type="compositionally biased region" description="Low complexity" evidence="6">
    <location>
        <begin position="1623"/>
        <end position="1635"/>
    </location>
</feature>
<feature type="compositionally biased region" description="Low complexity" evidence="6">
    <location>
        <begin position="1543"/>
        <end position="1556"/>
    </location>
</feature>
<sequence>MQNGGQKKVPVVRKDGKISESPKAAVTALEHRLDKAQLLAFQAQDLISDLSGSEEGEVSEVESFILNQDELQFDSSGNPDLRAVDPETLEALLEAAAGIDKLTTADGKAFTDPEILGKLTSSVSSALDEAEAALYRMRSESAGNQASQGADGQAYADAEDDPAALKSINETTEEGESLLSLACSGGYFELAQVLLKMNANVEDRGSKGDCTPLMEAASAGHVDIVKLLIDYGADVNAQSSAGNTPLMYACSGGHEDAVKVLLDHGANIEDHNENGHTPLMEAASSGHVGIAKVLLERGAGINTHSNEFKESALTLACYKGHLEMVQFLLEAGADHEHKTDEMHTALMEASMDGHVEVARLLLDHGAQVNMPADSFESPLTLAACGGHTKLAALLIERGANIEEVNDEGYTPLMEAAREGHEEMVALLLAQGANINAQTEETQETALTLACCGGFLDVAKFLIEVGADIELGCSTPLMEAAQEGHVELVKFLLSKNANVRAVTATGDTALTYACENGHTDVADVLLAAWADLEHESEGGRTPLMKAARAGHICTVQYLISKGAEVNRATTNNDHTVLSLACAGGHLRVVELLLEHAANPSHKLKDNSTCLIEAAKGGHSGVMSLILNYPSNLMTTSAPAEGTVTPPTPEQGEVSRVPTQALPIVVPPQKPDKHPDEMPQPQGSLLLAQANVDPSVAQRDPTHQRIPNTASLSNESDADVSASGLGQKPHPDVQMAKEQLLEKKQKQFRELQKIEWDFIQKDVGAAADSTTTTANGESTVDRVPSPSDMPSADVASRLAAEANNNKSPKGVREAVPGSPNAEVLAADIDDSALDLREIKLNQVNKEAPALSPDLPQPRLSFQGTEAESQMPTQDLPAASRSPGSPLPGQTVIASSRDPQDGHSHKLEVSTNQQSPASHQTAAPLTKDASSQMAPLTSASLPDVQSLLPIGEDAPTVSVTAVVTGYTNLGVGRLVDVTSQPRESGVGEESQNGLMVASSVCPLAETTDAQARPELPPKPWKAPPQTQSVGTQCDSSSLTCRVSSPLTLSTTPAAVPTPDTAVHPHQSPSSPGGVLYAPRFTPHPPVEVDAQTESNHDTALTVACAGGHDELVQMLLEKNANMEHKDKKGFTPLILAATAGHCKTVEILLDHGCDIEAQSERTKDTPLSLACSGGRYEVVDLLLSRSANKEHRNVSDYTPLSLAASGGFVSIIKLLLRYGAEINSRTGSKLGISPLMLAAMNGHTAAVKLLLDMGSDINAQIETNRNTALTLACFQGRTEVVSLLVDRKANVEHRAKTGLTPLMEAASGGYADVGAVLIEKGADVNAGPVPSSRDTALTIAADKGHYRFVELLLEHMAAVDVKNKKGNSPLWLACNGGHLDVVQRLVHAGADIDSQDNRKVSCLMAAFRKGHVKVVRWMVRHVNQFPSDAECMRYISTISDKELLKKCHQCMEIIVAAKDRQAAEANKNATNLLEELESEKSREESRKAQAAKRREKKKKKRREKQQKDITDDPDPDADQDQEREDSTPSPTINMEDPVPLEPPSATTTTTIGKVCTTDTPATYTMSGAKKGKNTKLVTSNNSSNNSSNVSSNTGNINNSSSGSNAVKALSMTGNSAKITAGNIPTSSSSSKESVTSASDSRKDRVRSRAKSRGQDINEGDSRKRLRNSVIEMDETDSKEGGGPAKKERERDKGRDKERRKKSGKDGKHTDHSSDHSHSTKNSPRGGSGDAAGSSTVKNPPGTGASPKRGQKRDEGWKEVVRRSISSFRSKKVNVPASAISRLIGRGGCNINAIREVTGAHIDVDRQNKGGERTINIKGSADATRQAHQLIAALIKDPDRDIADIIPKVKKVTSSHQSSSNTATFTVSNSYSATKTVTTASSAVKVSVKSTTADTKGMNLWIPQSGAVRPSLSIANSVAHHAQFSQAVFAKALQQPLQFRGPGAPLAQFQGGFPLPQAASTISGWGAIPVRNVVPMTGAPRRPSPSQSGPRFPTATTTATGGSPSAGSVAISSSVGSSPRSAARQLFPPTSSTAGPTPQATSTDHQAMAAPPRSSSSTAPSSSASFASKIADSKMANVRPLILTTVASLSQPAVTAPPTKASVIVRPSQPRQPNPTQPSYQQVHQQQPPPQQPLPQQQQQMSQGTRAVTPSSSSTNTTSSQSYPNFNFLTQSHSTGFWGTGVTQHSGRPDANGEYRPPTPPSVEMSKAPGYNRSSHMNPTPPLQQPPTSIPNPYFNAHNYPVPNPPNSTFPPGQQFGVNINQTLPPEQPDYPSPIGSTLNANARQFTPIANPNPSPTPPNTMMSSSSSPISPGASPRSATTTPSPVTMATDQPQPPPPAVIGPDRRLPIPIGNERSRGQRKTPVNYVGVPVSDLGNPVGTPGSSIWAYTPGSGGDWAPSTNLEDLPGAPANGMPNFPHEAPPREDGFQMHMTPVSPFGEQHEPMAGMHHNMAMGDMGGVTGHGMAEAVWNPAPTMHLDGTNPKVWGAWSQSAM</sequence>
<dbReference type="OrthoDB" id="10071877at2759"/>
<feature type="region of interest" description="Disordered" evidence="6">
    <location>
        <begin position="1046"/>
        <end position="1068"/>
    </location>
</feature>
<feature type="repeat" description="ANK" evidence="4">
    <location>
        <begin position="374"/>
        <end position="406"/>
    </location>
</feature>
<keyword evidence="1" id="KW-0677">Repeat</keyword>
<dbReference type="SUPFAM" id="SSF48403">
    <property type="entry name" value="Ankyrin repeat"/>
    <property type="match status" value="3"/>
</dbReference>
<dbReference type="PROSITE" id="PS50084">
    <property type="entry name" value="KH_TYPE_1"/>
    <property type="match status" value="1"/>
</dbReference>
<evidence type="ECO:0000259" key="7">
    <source>
        <dbReference type="SMART" id="SM00322"/>
    </source>
</evidence>
<dbReference type="SMART" id="SM00248">
    <property type="entry name" value="ANK"/>
    <property type="match status" value="24"/>
</dbReference>